<dbReference type="GO" id="GO:0003676">
    <property type="term" value="F:nucleic acid binding"/>
    <property type="evidence" value="ECO:0007669"/>
    <property type="project" value="InterPro"/>
</dbReference>
<dbReference type="SUPFAM" id="SSF53098">
    <property type="entry name" value="Ribonuclease H-like"/>
    <property type="match status" value="1"/>
</dbReference>
<dbReference type="InterPro" id="IPR008042">
    <property type="entry name" value="Retrotrans_Pao"/>
</dbReference>
<dbReference type="AlphaFoldDB" id="A0A6P6K4F7"/>
<dbReference type="KEGG" id="caua:113048964"/>
<reference evidence="3" key="1">
    <citation type="submission" date="2025-08" db="UniProtKB">
        <authorList>
            <consortium name="RefSeq"/>
        </authorList>
    </citation>
    <scope>IDENTIFICATION</scope>
    <source>
        <strain evidence="3">Wakin</strain>
        <tissue evidence="3">Muscle</tissue>
    </source>
</reference>
<dbReference type="RefSeq" id="XP_026066740.1">
    <property type="nucleotide sequence ID" value="XM_026210955.1"/>
</dbReference>
<dbReference type="PROSITE" id="PS50994">
    <property type="entry name" value="INTEGRASE"/>
    <property type="match status" value="1"/>
</dbReference>
<dbReference type="PANTHER" id="PTHR47331">
    <property type="entry name" value="PHD-TYPE DOMAIN-CONTAINING PROTEIN"/>
    <property type="match status" value="1"/>
</dbReference>
<dbReference type="GeneID" id="113048964"/>
<gene>
    <name evidence="3" type="primary">LOC113048964</name>
</gene>
<feature type="domain" description="Integrase catalytic" evidence="1">
    <location>
        <begin position="419"/>
        <end position="605"/>
    </location>
</feature>
<proteinExistence type="predicted"/>
<dbReference type="InterPro" id="IPR036397">
    <property type="entry name" value="RNaseH_sf"/>
</dbReference>
<evidence type="ECO:0000313" key="3">
    <source>
        <dbReference type="RefSeq" id="XP_026066740.1"/>
    </source>
</evidence>
<protein>
    <submittedName>
        <fullName evidence="3">Uncharacterized protein LOC113048964</fullName>
    </submittedName>
</protein>
<name>A0A6P6K4F7_CARAU</name>
<dbReference type="InterPro" id="IPR012337">
    <property type="entry name" value="RNaseH-like_sf"/>
</dbReference>
<dbReference type="InterPro" id="IPR001584">
    <property type="entry name" value="Integrase_cat-core"/>
</dbReference>
<keyword evidence="2" id="KW-1185">Reference proteome</keyword>
<dbReference type="Pfam" id="PF05380">
    <property type="entry name" value="Peptidase_A17"/>
    <property type="match status" value="1"/>
</dbReference>
<accession>A0A6P6K4F7</accession>
<evidence type="ECO:0000259" key="1">
    <source>
        <dbReference type="PROSITE" id="PS50994"/>
    </source>
</evidence>
<dbReference type="OrthoDB" id="8046937at2759"/>
<dbReference type="InterPro" id="IPR040676">
    <property type="entry name" value="DUF5641"/>
</dbReference>
<evidence type="ECO:0000313" key="2">
    <source>
        <dbReference type="Proteomes" id="UP000515129"/>
    </source>
</evidence>
<dbReference type="GO" id="GO:0015074">
    <property type="term" value="P:DNA integration"/>
    <property type="evidence" value="ECO:0007669"/>
    <property type="project" value="InterPro"/>
</dbReference>
<dbReference type="PANTHER" id="PTHR47331:SF5">
    <property type="entry name" value="RIBONUCLEASE H"/>
    <property type="match status" value="1"/>
</dbReference>
<organism evidence="2 3">
    <name type="scientific">Carassius auratus</name>
    <name type="common">Goldfish</name>
    <dbReference type="NCBI Taxonomy" id="7957"/>
    <lineage>
        <taxon>Eukaryota</taxon>
        <taxon>Metazoa</taxon>
        <taxon>Chordata</taxon>
        <taxon>Craniata</taxon>
        <taxon>Vertebrata</taxon>
        <taxon>Euteleostomi</taxon>
        <taxon>Actinopterygii</taxon>
        <taxon>Neopterygii</taxon>
        <taxon>Teleostei</taxon>
        <taxon>Ostariophysi</taxon>
        <taxon>Cypriniformes</taxon>
        <taxon>Cyprinidae</taxon>
        <taxon>Cyprininae</taxon>
        <taxon>Carassius</taxon>
    </lineage>
</organism>
<sequence length="734" mass="84329">MRSSLPDDLKPHWEAWLRDLHNLSLVKIPRCYVPSTFKDVQQYELHHFSDASVSGYGVCSYLRAVTKSGEVYCTLVMSKARVAPTKVTTIPRLELSAAVVATRTGNLLKRELELDGIREYYWTDSKVVLGYINNDARRFHVFVANRVQQIRTSTETSQWRYVASEQNPADHASRGLTVKELMGSNWFTGPSFLWQSELPKDDIKVGEVNDGDPELKRAQVLMTKAREEWCLSDRLQRFSDWKRAVKAIARLKRCVRSAKGLVERSNNSTTLEERKDAEQFIIHIVQEEVFSDEIKHLRQGKEVNSSLFNKLYKLSPFIDDHDVLRVGGRLTQAELHSHVKHPAILPKGHHISRLLIKHFHEKVQHQGRGMTINEIRSNGIWILGCSSEVSSLIYKCIKCRKLRKCNQEQRMADLPPERMEATPPFTYSGMDCFGPFYVKEGRKELKRYGLLFTCMCSRAVHLEVLDDLSTDVFLNALRCLIAIRGNVSQLYSDQGTNFVGAKGEFLKLMKGMDQERVKELGCTFIMNPPASSHMGGVWERQIRTVRSVLTSILDKSAARLDSSSLRTFMYEVMAIVNSRPLTSEHLNDPVGPEPLTPNHILTMKSTIIAPPPGEFVREDLYLQKRWKRVQFLANEFWTRWRKEYLLNLQQRSKWNKSRRNTKINDIVLLQDDLSSRNQWKLAKVVEVFPGSDGMVRRLKLLVSDATLDSKGARTNKSVYLERPIHKTVLLLEGD</sequence>
<dbReference type="Gene3D" id="3.30.420.10">
    <property type="entry name" value="Ribonuclease H-like superfamily/Ribonuclease H"/>
    <property type="match status" value="1"/>
</dbReference>
<dbReference type="Proteomes" id="UP000515129">
    <property type="component" value="Chromosome 3"/>
</dbReference>
<dbReference type="Pfam" id="PF18701">
    <property type="entry name" value="DUF5641"/>
    <property type="match status" value="1"/>
</dbReference>